<proteinExistence type="inferred from homology"/>
<dbReference type="GO" id="GO:0005524">
    <property type="term" value="F:ATP binding"/>
    <property type="evidence" value="ECO:0007669"/>
    <property type="project" value="UniProtKB-KW"/>
</dbReference>
<dbReference type="GO" id="GO:0016887">
    <property type="term" value="F:ATP hydrolysis activity"/>
    <property type="evidence" value="ECO:0007669"/>
    <property type="project" value="InterPro"/>
</dbReference>
<keyword evidence="2" id="KW-0813">Transport</keyword>
<dbReference type="CDD" id="cd03255">
    <property type="entry name" value="ABC_MJ0796_LolCDE_FtsE"/>
    <property type="match status" value="1"/>
</dbReference>
<evidence type="ECO:0000256" key="3">
    <source>
        <dbReference type="ARBA" id="ARBA00022741"/>
    </source>
</evidence>
<dbReference type="PROSITE" id="PS50893">
    <property type="entry name" value="ABC_TRANSPORTER_2"/>
    <property type="match status" value="1"/>
</dbReference>
<gene>
    <name evidence="6" type="ORF">SAMN04489866_104132</name>
</gene>
<dbReference type="InterPro" id="IPR003439">
    <property type="entry name" value="ABC_transporter-like_ATP-bd"/>
</dbReference>
<sequence length="231" mass="25527">MVRIRDLHKWYGKNQQRQEVLKGIDLEIPSGQMVCLLGPSGSGKSTLLNILGGIECIDQGHVEACGQRLEGLSEKALSQYRRQYVGFVFQFYNLIDHLTVRENIRAGAYLSKDPLLVEALLGALGLAEQAGKYPNEISGGQAQRTSIGRAMAKKPTLLLCDEPTGALDYESAKGVLALIEDLNANHQTTVIIATHNTQIARMCDMTLKLHDGSLKQVERNQNKLTAKDVRW</sequence>
<keyword evidence="3" id="KW-0547">Nucleotide-binding</keyword>
<organism evidence="6 7">
    <name type="scientific">Peptococcus niger</name>
    <dbReference type="NCBI Taxonomy" id="2741"/>
    <lineage>
        <taxon>Bacteria</taxon>
        <taxon>Bacillati</taxon>
        <taxon>Bacillota</taxon>
        <taxon>Clostridia</taxon>
        <taxon>Eubacteriales</taxon>
        <taxon>Peptococcaceae</taxon>
        <taxon>Peptococcus</taxon>
    </lineage>
</organism>
<dbReference type="Gene3D" id="3.40.50.300">
    <property type="entry name" value="P-loop containing nucleotide triphosphate hydrolases"/>
    <property type="match status" value="1"/>
</dbReference>
<reference evidence="6 7" key="1">
    <citation type="submission" date="2016-10" db="EMBL/GenBank/DDBJ databases">
        <authorList>
            <person name="de Groot N.N."/>
        </authorList>
    </citation>
    <scope>NUCLEOTIDE SEQUENCE [LARGE SCALE GENOMIC DNA]</scope>
    <source>
        <strain evidence="6 7">DSM 20475</strain>
    </source>
</reference>
<dbReference type="Proteomes" id="UP000198995">
    <property type="component" value="Unassembled WGS sequence"/>
</dbReference>
<dbReference type="PANTHER" id="PTHR42798:SF2">
    <property type="entry name" value="ABC TRANSPORTER ATP-BINDING PROTEIN MG467-RELATED"/>
    <property type="match status" value="1"/>
</dbReference>
<dbReference type="SMART" id="SM00382">
    <property type="entry name" value="AAA"/>
    <property type="match status" value="1"/>
</dbReference>
<accession>A0A1G6VT67</accession>
<dbReference type="RefSeq" id="WP_091791593.1">
    <property type="nucleotide sequence ID" value="NZ_FNAF01000004.1"/>
</dbReference>
<dbReference type="OrthoDB" id="9810992at2"/>
<dbReference type="InterPro" id="IPR017911">
    <property type="entry name" value="MacB-like_ATP-bd"/>
</dbReference>
<feature type="domain" description="ABC transporter" evidence="5">
    <location>
        <begin position="2"/>
        <end position="231"/>
    </location>
</feature>
<dbReference type="InterPro" id="IPR003593">
    <property type="entry name" value="AAA+_ATPase"/>
</dbReference>
<dbReference type="EMBL" id="FNAF01000004">
    <property type="protein sequence ID" value="SDD56751.1"/>
    <property type="molecule type" value="Genomic_DNA"/>
</dbReference>
<dbReference type="Pfam" id="PF00005">
    <property type="entry name" value="ABC_tran"/>
    <property type="match status" value="1"/>
</dbReference>
<evidence type="ECO:0000256" key="1">
    <source>
        <dbReference type="ARBA" id="ARBA00005417"/>
    </source>
</evidence>
<evidence type="ECO:0000313" key="6">
    <source>
        <dbReference type="EMBL" id="SDD56751.1"/>
    </source>
</evidence>
<dbReference type="AlphaFoldDB" id="A0A1G6VT67"/>
<keyword evidence="7" id="KW-1185">Reference proteome</keyword>
<dbReference type="PANTHER" id="PTHR42798">
    <property type="entry name" value="LIPOPROTEIN-RELEASING SYSTEM ATP-BINDING PROTEIN LOLD"/>
    <property type="match status" value="1"/>
</dbReference>
<dbReference type="SUPFAM" id="SSF52540">
    <property type="entry name" value="P-loop containing nucleoside triphosphate hydrolases"/>
    <property type="match status" value="1"/>
</dbReference>
<protein>
    <submittedName>
        <fullName evidence="6">Putative ABC transport system ATP-binding protein</fullName>
    </submittedName>
</protein>
<dbReference type="STRING" id="2741.SAMN04489866_104132"/>
<name>A0A1G6VT67_PEPNI</name>
<evidence type="ECO:0000259" key="5">
    <source>
        <dbReference type="PROSITE" id="PS50893"/>
    </source>
</evidence>
<evidence type="ECO:0000256" key="2">
    <source>
        <dbReference type="ARBA" id="ARBA00022448"/>
    </source>
</evidence>
<comment type="similarity">
    <text evidence="1">Belongs to the ABC transporter superfamily.</text>
</comment>
<evidence type="ECO:0000313" key="7">
    <source>
        <dbReference type="Proteomes" id="UP000198995"/>
    </source>
</evidence>
<keyword evidence="4 6" id="KW-0067">ATP-binding</keyword>
<evidence type="ECO:0000256" key="4">
    <source>
        <dbReference type="ARBA" id="ARBA00022840"/>
    </source>
</evidence>
<dbReference type="InterPro" id="IPR027417">
    <property type="entry name" value="P-loop_NTPase"/>
</dbReference>